<protein>
    <recommendedName>
        <fullName evidence="1">Acyl-CoA dehydrogenase/oxidase N-terminal domain-containing protein</fullName>
    </recommendedName>
</protein>
<dbReference type="AlphaFoldDB" id="A0AAJ1U0E3"/>
<dbReference type="GO" id="GO:0050660">
    <property type="term" value="F:flavin adenine dinucleotide binding"/>
    <property type="evidence" value="ECO:0007669"/>
    <property type="project" value="InterPro"/>
</dbReference>
<dbReference type="EMBL" id="JAUTAN010000001">
    <property type="protein sequence ID" value="MDQ1105260.1"/>
    <property type="molecule type" value="Genomic_DNA"/>
</dbReference>
<dbReference type="InterPro" id="IPR013786">
    <property type="entry name" value="AcylCoA_DH/ox_N"/>
</dbReference>
<gene>
    <name evidence="2" type="ORF">QE405_002544</name>
</gene>
<name>A0AAJ1U0E3_9ACTN</name>
<proteinExistence type="predicted"/>
<organism evidence="2 3">
    <name type="scientific">Nocardioides zeae</name>
    <dbReference type="NCBI Taxonomy" id="1457234"/>
    <lineage>
        <taxon>Bacteria</taxon>
        <taxon>Bacillati</taxon>
        <taxon>Actinomycetota</taxon>
        <taxon>Actinomycetes</taxon>
        <taxon>Propionibacteriales</taxon>
        <taxon>Nocardioidaceae</taxon>
        <taxon>Nocardioides</taxon>
    </lineage>
</organism>
<evidence type="ECO:0000259" key="1">
    <source>
        <dbReference type="Pfam" id="PF02771"/>
    </source>
</evidence>
<dbReference type="Proteomes" id="UP001239215">
    <property type="component" value="Unassembled WGS sequence"/>
</dbReference>
<dbReference type="SUPFAM" id="SSF56645">
    <property type="entry name" value="Acyl-CoA dehydrogenase NM domain-like"/>
    <property type="match status" value="1"/>
</dbReference>
<comment type="caution">
    <text evidence="2">The sequence shown here is derived from an EMBL/GenBank/DDBJ whole genome shotgun (WGS) entry which is preliminary data.</text>
</comment>
<evidence type="ECO:0000313" key="3">
    <source>
        <dbReference type="Proteomes" id="UP001239215"/>
    </source>
</evidence>
<dbReference type="Gene3D" id="1.10.540.10">
    <property type="entry name" value="Acyl-CoA dehydrogenase/oxidase, N-terminal domain"/>
    <property type="match status" value="1"/>
</dbReference>
<evidence type="ECO:0000313" key="2">
    <source>
        <dbReference type="EMBL" id="MDQ1105260.1"/>
    </source>
</evidence>
<dbReference type="GO" id="GO:0016627">
    <property type="term" value="F:oxidoreductase activity, acting on the CH-CH group of donors"/>
    <property type="evidence" value="ECO:0007669"/>
    <property type="project" value="InterPro"/>
</dbReference>
<feature type="domain" description="Acyl-CoA dehydrogenase/oxidase N-terminal" evidence="1">
    <location>
        <begin position="30"/>
        <end position="113"/>
    </location>
</feature>
<accession>A0AAJ1U0E3</accession>
<dbReference type="InterPro" id="IPR009100">
    <property type="entry name" value="AcylCoA_DH/oxidase_NM_dom_sf"/>
</dbReference>
<reference evidence="2" key="1">
    <citation type="submission" date="2023-07" db="EMBL/GenBank/DDBJ databases">
        <title>Functional and genomic diversity of the sorghum phyllosphere microbiome.</title>
        <authorList>
            <person name="Shade A."/>
        </authorList>
    </citation>
    <scope>NUCLEOTIDE SEQUENCE</scope>
    <source>
        <strain evidence="2">SORGH_AS_1067</strain>
    </source>
</reference>
<sequence>MTTAPTSRPAPSLSDAAEAVDAADTHPLVVAARTLAAEVLRPAALATDRDGVPRSHVDALAAAGLLHHAAATTHGGADAGRSVDRRLHEVLAGACFSTWLVWAQHAPQVARLAGLAAAGRRLPPLAAAVLRGHVLLGAGVSDVRRFPERYVAARRATDGWTLDGELSWVSGWGLNDAVTVEAVDPVALEVVTALVPAGDLDTVPLGLAAVAGSRTERARLDAVQVPDSHVLDTVPLAAWRARDLGVAGDARPHHFGLAATVLEELEAAADPDAHAVARAWRPRIATLRSTAYTLADEVTATGVGGHRLSDRLATKVATLDALGVLTRALLAARSGRGLATDDTAQLHARSALFALVQGQNDDVRHAQLTHLADLAGAR</sequence>
<dbReference type="RefSeq" id="WP_307201324.1">
    <property type="nucleotide sequence ID" value="NZ_JAUTAN010000001.1"/>
</dbReference>
<dbReference type="Pfam" id="PF02771">
    <property type="entry name" value="Acyl-CoA_dh_N"/>
    <property type="match status" value="1"/>
</dbReference>
<dbReference type="InterPro" id="IPR037069">
    <property type="entry name" value="AcylCoA_DH/ox_N_sf"/>
</dbReference>